<evidence type="ECO:0000313" key="2">
    <source>
        <dbReference type="Proteomes" id="UP000242791"/>
    </source>
</evidence>
<dbReference type="Proteomes" id="UP000242791">
    <property type="component" value="Unassembled WGS sequence"/>
</dbReference>
<dbReference type="VEuPathDB" id="FungiDB:ACJ73_01916"/>
<protein>
    <submittedName>
        <fullName evidence="1">Uncharacterized protein</fullName>
    </submittedName>
</protein>
<dbReference type="InterPro" id="IPR054208">
    <property type="entry name" value="DUF6914"/>
</dbReference>
<name>A0A1J9RFD3_9EURO</name>
<reference evidence="1 2" key="1">
    <citation type="submission" date="2015-08" db="EMBL/GenBank/DDBJ databases">
        <title>Emmonsia species relationships and genome sequence.</title>
        <authorList>
            <person name="Cuomo C.A."/>
            <person name="Schwartz I.S."/>
            <person name="Kenyon C."/>
            <person name="De Hoog G.S."/>
            <person name="Govender N.P."/>
            <person name="Botha A."/>
            <person name="Moreno L."/>
            <person name="De Vries M."/>
            <person name="Munoz J.F."/>
            <person name="Stielow J.B."/>
        </authorList>
    </citation>
    <scope>NUCLEOTIDE SEQUENCE [LARGE SCALE GENOMIC DNA]</scope>
    <source>
        <strain evidence="1 2">EI222</strain>
    </source>
</reference>
<proteinExistence type="predicted"/>
<dbReference type="AlphaFoldDB" id="A0A1J9RFD3"/>
<dbReference type="OrthoDB" id="3747467at2759"/>
<sequence length="129" mass="14825">MAVLYVAIYRPTDNKGTYHWALFLEDGQDLTISQAWGSPFSFKYDERKADPRNSKHHEENIFVAEIDDTQGYHETVRAQEINNELLSWGCQQWVLEALESLNDSGIISDYAHAEAKEKLDLIFGEEADD</sequence>
<evidence type="ECO:0000313" key="1">
    <source>
        <dbReference type="EMBL" id="OJD26708.1"/>
    </source>
</evidence>
<dbReference type="Pfam" id="PF21858">
    <property type="entry name" value="DUF6914"/>
    <property type="match status" value="1"/>
</dbReference>
<accession>A0A1J9RFD3</accession>
<gene>
    <name evidence="1" type="ORF">ACJ73_01916</name>
</gene>
<keyword evidence="2" id="KW-1185">Reference proteome</keyword>
<organism evidence="1 2">
    <name type="scientific">Blastomyces percursus</name>
    <dbReference type="NCBI Taxonomy" id="1658174"/>
    <lineage>
        <taxon>Eukaryota</taxon>
        <taxon>Fungi</taxon>
        <taxon>Dikarya</taxon>
        <taxon>Ascomycota</taxon>
        <taxon>Pezizomycotina</taxon>
        <taxon>Eurotiomycetes</taxon>
        <taxon>Eurotiomycetidae</taxon>
        <taxon>Onygenales</taxon>
        <taxon>Ajellomycetaceae</taxon>
        <taxon>Blastomyces</taxon>
    </lineage>
</organism>
<comment type="caution">
    <text evidence="1">The sequence shown here is derived from an EMBL/GenBank/DDBJ whole genome shotgun (WGS) entry which is preliminary data.</text>
</comment>
<dbReference type="EMBL" id="LGTZ01000189">
    <property type="protein sequence ID" value="OJD26708.1"/>
    <property type="molecule type" value="Genomic_DNA"/>
</dbReference>